<sequence>MQLMTSGDPTLFHKYYQVSLETYNTLHGLVEHRLTKQCLCRQPLSSGERLALTLRYLSSEMQIQDVAMTFRVGIETAREAIHLICEVLWEELSPHFIKSLLLRPPTQEKWREIAAGVWHLWQFPNCLGAVLRKQVIIKCPKKAGIFYFNYKTTHSIMLMAVVDDQYLFRLIDMSAPGRLSDGGIFKDSAIGQ</sequence>
<gene>
    <name evidence="1" type="ORF">HPB47_006523</name>
</gene>
<reference evidence="1 2" key="1">
    <citation type="journal article" date="2020" name="Cell">
        <title>Large-Scale Comparative Analyses of Tick Genomes Elucidate Their Genetic Diversity and Vector Capacities.</title>
        <authorList>
            <consortium name="Tick Genome and Microbiome Consortium (TIGMIC)"/>
            <person name="Jia N."/>
            <person name="Wang J."/>
            <person name="Shi W."/>
            <person name="Du L."/>
            <person name="Sun Y."/>
            <person name="Zhan W."/>
            <person name="Jiang J.F."/>
            <person name="Wang Q."/>
            <person name="Zhang B."/>
            <person name="Ji P."/>
            <person name="Bell-Sakyi L."/>
            <person name="Cui X.M."/>
            <person name="Yuan T.T."/>
            <person name="Jiang B.G."/>
            <person name="Yang W.F."/>
            <person name="Lam T.T."/>
            <person name="Chang Q.C."/>
            <person name="Ding S.J."/>
            <person name="Wang X.J."/>
            <person name="Zhu J.G."/>
            <person name="Ruan X.D."/>
            <person name="Zhao L."/>
            <person name="Wei J.T."/>
            <person name="Ye R.Z."/>
            <person name="Que T.C."/>
            <person name="Du C.H."/>
            <person name="Zhou Y.H."/>
            <person name="Cheng J.X."/>
            <person name="Dai P.F."/>
            <person name="Guo W.B."/>
            <person name="Han X.H."/>
            <person name="Huang E.J."/>
            <person name="Li L.F."/>
            <person name="Wei W."/>
            <person name="Gao Y.C."/>
            <person name="Liu J.Z."/>
            <person name="Shao H.Z."/>
            <person name="Wang X."/>
            <person name="Wang C.C."/>
            <person name="Yang T.C."/>
            <person name="Huo Q.B."/>
            <person name="Li W."/>
            <person name="Chen H.Y."/>
            <person name="Chen S.E."/>
            <person name="Zhou L.G."/>
            <person name="Ni X.B."/>
            <person name="Tian J.H."/>
            <person name="Sheng Y."/>
            <person name="Liu T."/>
            <person name="Pan Y.S."/>
            <person name="Xia L.Y."/>
            <person name="Li J."/>
            <person name="Zhao F."/>
            <person name="Cao W.C."/>
        </authorList>
    </citation>
    <scope>NUCLEOTIDE SEQUENCE [LARGE SCALE GENOMIC DNA]</scope>
    <source>
        <strain evidence="1">Iper-2018</strain>
    </source>
</reference>
<dbReference type="Proteomes" id="UP000805193">
    <property type="component" value="Unassembled WGS sequence"/>
</dbReference>
<organism evidence="1 2">
    <name type="scientific">Ixodes persulcatus</name>
    <name type="common">Taiga tick</name>
    <dbReference type="NCBI Taxonomy" id="34615"/>
    <lineage>
        <taxon>Eukaryota</taxon>
        <taxon>Metazoa</taxon>
        <taxon>Ecdysozoa</taxon>
        <taxon>Arthropoda</taxon>
        <taxon>Chelicerata</taxon>
        <taxon>Arachnida</taxon>
        <taxon>Acari</taxon>
        <taxon>Parasitiformes</taxon>
        <taxon>Ixodida</taxon>
        <taxon>Ixodoidea</taxon>
        <taxon>Ixodidae</taxon>
        <taxon>Ixodinae</taxon>
        <taxon>Ixodes</taxon>
    </lineage>
</organism>
<evidence type="ECO:0000313" key="1">
    <source>
        <dbReference type="EMBL" id="KAG0416307.1"/>
    </source>
</evidence>
<comment type="caution">
    <text evidence="1">The sequence shown here is derived from an EMBL/GenBank/DDBJ whole genome shotgun (WGS) entry which is preliminary data.</text>
</comment>
<proteinExistence type="predicted"/>
<dbReference type="EMBL" id="JABSTQ010010963">
    <property type="protein sequence ID" value="KAG0416307.1"/>
    <property type="molecule type" value="Genomic_DNA"/>
</dbReference>
<keyword evidence="2" id="KW-1185">Reference proteome</keyword>
<name>A0AC60P9X5_IXOPE</name>
<evidence type="ECO:0000313" key="2">
    <source>
        <dbReference type="Proteomes" id="UP000805193"/>
    </source>
</evidence>
<protein>
    <submittedName>
        <fullName evidence="1">Uncharacterized protein</fullName>
    </submittedName>
</protein>
<accession>A0AC60P9X5</accession>